<evidence type="ECO:0000313" key="3">
    <source>
        <dbReference type="Proteomes" id="UP001611383"/>
    </source>
</evidence>
<dbReference type="Pfam" id="PF07791">
    <property type="entry name" value="Imm11"/>
    <property type="match status" value="1"/>
</dbReference>
<protein>
    <recommendedName>
        <fullName evidence="1">Immunity MXAN-0049 protein domain-containing protein</fullName>
    </recommendedName>
</protein>
<evidence type="ECO:0000313" key="2">
    <source>
        <dbReference type="EMBL" id="WNG43397.1"/>
    </source>
</evidence>
<evidence type="ECO:0000259" key="1">
    <source>
        <dbReference type="Pfam" id="PF07791"/>
    </source>
</evidence>
<dbReference type="EMBL" id="CP043494">
    <property type="protein sequence ID" value="WNG43397.1"/>
    <property type="molecule type" value="Genomic_DNA"/>
</dbReference>
<proteinExistence type="predicted"/>
<gene>
    <name evidence="2" type="ORF">F0U60_04270</name>
</gene>
<dbReference type="InterPro" id="IPR012433">
    <property type="entry name" value="Imm11"/>
</dbReference>
<keyword evidence="3" id="KW-1185">Reference proteome</keyword>
<name>A0ABY9WHY7_9BACT</name>
<dbReference type="Proteomes" id="UP001611383">
    <property type="component" value="Chromosome"/>
</dbReference>
<organism evidence="2 3">
    <name type="scientific">Archangium minus</name>
    <dbReference type="NCBI Taxonomy" id="83450"/>
    <lineage>
        <taxon>Bacteria</taxon>
        <taxon>Pseudomonadati</taxon>
        <taxon>Myxococcota</taxon>
        <taxon>Myxococcia</taxon>
        <taxon>Myxococcales</taxon>
        <taxon>Cystobacterineae</taxon>
        <taxon>Archangiaceae</taxon>
        <taxon>Archangium</taxon>
    </lineage>
</organism>
<accession>A0ABY9WHY7</accession>
<dbReference type="RefSeq" id="WP_395814227.1">
    <property type="nucleotide sequence ID" value="NZ_CP043494.1"/>
</dbReference>
<sequence>MLKYYVLKDDMRITGRWHLRHPVDEHGQKIAPWQFTQSHRIAQQGAIRFPVRPDGLALDFTLDAFLIPVVHYRVVQLFERLGIQEVQFLPAQVEGHAGPYFILNTLRVIRCIDDDQCEEVQYWMPEDGEPERVGEYRFVAGLRIDPTKVEGARIFRPWGWPLALIISEELKQAMEQEGLTGTRFVEV</sequence>
<reference evidence="2 3" key="1">
    <citation type="submission" date="2019-08" db="EMBL/GenBank/DDBJ databases">
        <title>Archangium and Cystobacter genomes.</title>
        <authorList>
            <person name="Chen I.-C.K."/>
            <person name="Wielgoss S."/>
        </authorList>
    </citation>
    <scope>NUCLEOTIDE SEQUENCE [LARGE SCALE GENOMIC DNA]</scope>
    <source>
        <strain evidence="2 3">Cbm 6</strain>
    </source>
</reference>
<feature type="domain" description="Immunity MXAN-0049 protein" evidence="1">
    <location>
        <begin position="67"/>
        <end position="187"/>
    </location>
</feature>